<evidence type="ECO:0000313" key="2">
    <source>
        <dbReference type="EMBL" id="KAE8332073.1"/>
    </source>
</evidence>
<feature type="transmembrane region" description="Helical" evidence="1">
    <location>
        <begin position="46"/>
        <end position="65"/>
    </location>
</feature>
<dbReference type="EMBL" id="ML741767">
    <property type="protein sequence ID" value="KAE8332073.1"/>
    <property type="molecule type" value="Genomic_DNA"/>
</dbReference>
<accession>A0A5N6XH29</accession>
<keyword evidence="3" id="KW-1185">Reference proteome</keyword>
<keyword evidence="1" id="KW-0472">Membrane</keyword>
<proteinExistence type="predicted"/>
<gene>
    <name evidence="2" type="ORF">BDV39DRAFT_137503</name>
</gene>
<reference evidence="3" key="1">
    <citation type="submission" date="2019-04" db="EMBL/GenBank/DDBJ databases">
        <title>Friends and foes A comparative genomics studyof 23 Aspergillus species from section Flavi.</title>
        <authorList>
            <consortium name="DOE Joint Genome Institute"/>
            <person name="Kjaerbolling I."/>
            <person name="Vesth T."/>
            <person name="Frisvad J.C."/>
            <person name="Nybo J.L."/>
            <person name="Theobald S."/>
            <person name="Kildgaard S."/>
            <person name="Isbrandt T."/>
            <person name="Kuo A."/>
            <person name="Sato A."/>
            <person name="Lyhne E.K."/>
            <person name="Kogle M.E."/>
            <person name="Wiebenga A."/>
            <person name="Kun R.S."/>
            <person name="Lubbers R.J."/>
            <person name="Makela M.R."/>
            <person name="Barry K."/>
            <person name="Chovatia M."/>
            <person name="Clum A."/>
            <person name="Daum C."/>
            <person name="Haridas S."/>
            <person name="He G."/>
            <person name="LaButti K."/>
            <person name="Lipzen A."/>
            <person name="Mondo S."/>
            <person name="Riley R."/>
            <person name="Salamov A."/>
            <person name="Simmons B.A."/>
            <person name="Magnuson J.K."/>
            <person name="Henrissat B."/>
            <person name="Mortensen U.H."/>
            <person name="Larsen T.O."/>
            <person name="Devries R.P."/>
            <person name="Grigoriev I.V."/>
            <person name="Machida M."/>
            <person name="Baker S.E."/>
            <person name="Andersen M.R."/>
        </authorList>
    </citation>
    <scope>NUCLEOTIDE SEQUENCE [LARGE SCALE GENOMIC DNA]</scope>
    <source>
        <strain evidence="3">CBS 130017</strain>
    </source>
</reference>
<keyword evidence="1" id="KW-0812">Transmembrane</keyword>
<sequence length="85" mass="9575">MPSLGDACEMTTGSLAAISTCRHLQHWALVNRTNRWPKLLTLAKPIALGLHPAILPVFDFFFFFFSMSDPPFIWRHTTSFLGKGP</sequence>
<evidence type="ECO:0000256" key="1">
    <source>
        <dbReference type="SAM" id="Phobius"/>
    </source>
</evidence>
<name>A0A5N6XH29_9EURO</name>
<dbReference type="Proteomes" id="UP000325945">
    <property type="component" value="Unassembled WGS sequence"/>
</dbReference>
<protein>
    <submittedName>
        <fullName evidence="2">Uncharacterized protein</fullName>
    </submittedName>
</protein>
<organism evidence="2 3">
    <name type="scientific">Aspergillus sergii</name>
    <dbReference type="NCBI Taxonomy" id="1034303"/>
    <lineage>
        <taxon>Eukaryota</taxon>
        <taxon>Fungi</taxon>
        <taxon>Dikarya</taxon>
        <taxon>Ascomycota</taxon>
        <taxon>Pezizomycotina</taxon>
        <taxon>Eurotiomycetes</taxon>
        <taxon>Eurotiomycetidae</taxon>
        <taxon>Eurotiales</taxon>
        <taxon>Aspergillaceae</taxon>
        <taxon>Aspergillus</taxon>
        <taxon>Aspergillus subgen. Circumdati</taxon>
    </lineage>
</organism>
<evidence type="ECO:0000313" key="3">
    <source>
        <dbReference type="Proteomes" id="UP000325945"/>
    </source>
</evidence>
<keyword evidence="1" id="KW-1133">Transmembrane helix</keyword>
<dbReference type="AlphaFoldDB" id="A0A5N6XH29"/>